<dbReference type="KEGG" id="bdi:100843844"/>
<reference evidence="13" key="3">
    <citation type="submission" date="2018-08" db="UniProtKB">
        <authorList>
            <consortium name="EnsemblPlants"/>
        </authorList>
    </citation>
    <scope>IDENTIFICATION</scope>
    <source>
        <strain evidence="13">cv. Bd21</strain>
    </source>
</reference>
<reference evidence="12" key="2">
    <citation type="submission" date="2017-06" db="EMBL/GenBank/DDBJ databases">
        <title>WGS assembly of Brachypodium distachyon.</title>
        <authorList>
            <consortium name="The International Brachypodium Initiative"/>
            <person name="Lucas S."/>
            <person name="Harmon-Smith M."/>
            <person name="Lail K."/>
            <person name="Tice H."/>
            <person name="Grimwood J."/>
            <person name="Bruce D."/>
            <person name="Barry K."/>
            <person name="Shu S."/>
            <person name="Lindquist E."/>
            <person name="Wang M."/>
            <person name="Pitluck S."/>
            <person name="Vogel J.P."/>
            <person name="Garvin D.F."/>
            <person name="Mockler T.C."/>
            <person name="Schmutz J."/>
            <person name="Rokhsar D."/>
            <person name="Bevan M.W."/>
        </authorList>
    </citation>
    <scope>NUCLEOTIDE SEQUENCE</scope>
    <source>
        <strain evidence="12">Bd21</strain>
    </source>
</reference>
<evidence type="ECO:0000256" key="3">
    <source>
        <dbReference type="ARBA" id="ARBA00022454"/>
    </source>
</evidence>
<dbReference type="ExpressionAtlas" id="A0A0Q3JIK0">
    <property type="expression patterns" value="baseline and differential"/>
</dbReference>
<dbReference type="Gene3D" id="1.10.418.60">
    <property type="entry name" value="Ncd80 complex, Nuf2 subunit"/>
    <property type="match status" value="1"/>
</dbReference>
<evidence type="ECO:0000313" key="12">
    <source>
        <dbReference type="EMBL" id="KQK12108.1"/>
    </source>
</evidence>
<dbReference type="GeneID" id="100843844"/>
<proteinExistence type="inferred from homology"/>
<comment type="subcellular location">
    <subcellularLocation>
        <location evidence="1">Chromosome</location>
        <location evidence="1">Centromere</location>
    </subcellularLocation>
</comment>
<keyword evidence="5" id="KW-0498">Mitosis</keyword>
<dbReference type="PANTHER" id="PTHR48441:SF1">
    <property type="entry name" value="NT-3"/>
    <property type="match status" value="1"/>
</dbReference>
<evidence type="ECO:0000256" key="2">
    <source>
        <dbReference type="ARBA" id="ARBA00005498"/>
    </source>
</evidence>
<dbReference type="PANTHER" id="PTHR48441">
    <property type="match status" value="1"/>
</dbReference>
<evidence type="ECO:0000256" key="7">
    <source>
        <dbReference type="ARBA" id="ARBA00023306"/>
    </source>
</evidence>
<evidence type="ECO:0000256" key="4">
    <source>
        <dbReference type="ARBA" id="ARBA00022618"/>
    </source>
</evidence>
<dbReference type="EMBL" id="CM000880">
    <property type="protein sequence ID" value="KQK12108.1"/>
    <property type="molecule type" value="Genomic_DNA"/>
</dbReference>
<keyword evidence="6 9" id="KW-0175">Coiled coil</keyword>
<dbReference type="GO" id="GO:0045132">
    <property type="term" value="P:meiotic chromosome segregation"/>
    <property type="evidence" value="ECO:0000318"/>
    <property type="project" value="GO_Central"/>
</dbReference>
<name>A0A0Q3JIK0_BRADI</name>
<dbReference type="Gramene" id="KQK12108">
    <property type="protein sequence ID" value="KQK12108"/>
    <property type="gene ID" value="BRADI_1g01670v3"/>
</dbReference>
<sequence length="490" mass="55130">MPSGYSFPTMSPAQIAEALTQYGISPLANLRPEDIAKPQPDLLSAVLSRFIASFVDSPGDDGEDAQLGFKELEALDNPEHHAEGIRALRLYNKSRAFLDSIQVKDFTLADLLHPHPNRVVQLLSALVNFLFYREDKLGLLQPIADQAAHYHERSMELKDKIAQLQKEIGDHELAEQMDEPIVQQLEAEVNGLQLNAQAYNKKQLALRAKAKTITEKREEILSKITQADFELTKHAQENAKLLSKVVQSPQKIQRALEEKKTARAQLKNSEKMAVQNVQEKTATLEIYNKAFEKLAKQFSKIQDLQEQVSAAKTVEKEVKALKAKLNDESASIMSLDAKIVEWQGKVLEAEERLKAKVKERNQIVADENQKLVALRSEIECKLQCLEPREREVEAKIEKASRVCAETDSKRTAGAAEQQKVRAKFDDILQAYKYYMDTMNPFLERLEDMGKKTPQRLAGKGSSDSGPSAVATKTTTRANATSKKLRVRIRT</sequence>
<keyword evidence="3" id="KW-0158">Chromosome</keyword>
<evidence type="ECO:0000256" key="1">
    <source>
        <dbReference type="ARBA" id="ARBA00004584"/>
    </source>
</evidence>
<comment type="similarity">
    <text evidence="2">Belongs to the NUF2 family.</text>
</comment>
<organism evidence="12">
    <name type="scientific">Brachypodium distachyon</name>
    <name type="common">Purple false brome</name>
    <name type="synonym">Trachynia distachya</name>
    <dbReference type="NCBI Taxonomy" id="15368"/>
    <lineage>
        <taxon>Eukaryota</taxon>
        <taxon>Viridiplantae</taxon>
        <taxon>Streptophyta</taxon>
        <taxon>Embryophyta</taxon>
        <taxon>Tracheophyta</taxon>
        <taxon>Spermatophyta</taxon>
        <taxon>Magnoliopsida</taxon>
        <taxon>Liliopsida</taxon>
        <taxon>Poales</taxon>
        <taxon>Poaceae</taxon>
        <taxon>BOP clade</taxon>
        <taxon>Pooideae</taxon>
        <taxon>Stipodae</taxon>
        <taxon>Brachypodieae</taxon>
        <taxon>Brachypodium</taxon>
    </lineage>
</organism>
<dbReference type="Pfam" id="PF03800">
    <property type="entry name" value="Nuf2"/>
    <property type="match status" value="1"/>
</dbReference>
<feature type="compositionally biased region" description="Polar residues" evidence="10">
    <location>
        <begin position="461"/>
        <end position="481"/>
    </location>
</feature>
<dbReference type="EnsemblPlants" id="KQK12108">
    <property type="protein sequence ID" value="KQK12108"/>
    <property type="gene ID" value="BRADI_1g01670v3"/>
</dbReference>
<keyword evidence="14" id="KW-1185">Reference proteome</keyword>
<dbReference type="GO" id="GO:0044877">
    <property type="term" value="F:protein-containing complex binding"/>
    <property type="evidence" value="ECO:0000318"/>
    <property type="project" value="GO_Central"/>
</dbReference>
<dbReference type="GO" id="GO:0051301">
    <property type="term" value="P:cell division"/>
    <property type="evidence" value="ECO:0007669"/>
    <property type="project" value="UniProtKB-KW"/>
</dbReference>
<dbReference type="InterPro" id="IPR038275">
    <property type="entry name" value="Nuf2_N_sf"/>
</dbReference>
<accession>A0A0Q3JIK0</accession>
<dbReference type="FunCoup" id="A0A0Q3JIK0">
    <property type="interactions" value="797"/>
</dbReference>
<feature type="coiled-coil region" evidence="9">
    <location>
        <begin position="147"/>
        <end position="202"/>
    </location>
</feature>
<feature type="domain" description="Kinetochore protein Nuf2 N-terminal" evidence="11">
    <location>
        <begin position="5"/>
        <end position="146"/>
    </location>
</feature>
<dbReference type="GO" id="GO:0031262">
    <property type="term" value="C:Ndc80 complex"/>
    <property type="evidence" value="ECO:0000318"/>
    <property type="project" value="GO_Central"/>
</dbReference>
<dbReference type="AlphaFoldDB" id="A0A0Q3JIK0"/>
<dbReference type="InterPro" id="IPR005549">
    <property type="entry name" value="Kinetochore_Nuf2_N"/>
</dbReference>
<feature type="coiled-coil region" evidence="9">
    <location>
        <begin position="252"/>
        <end position="367"/>
    </location>
</feature>
<feature type="region of interest" description="Disordered" evidence="10">
    <location>
        <begin position="451"/>
        <end position="490"/>
    </location>
</feature>
<evidence type="ECO:0000256" key="8">
    <source>
        <dbReference type="ARBA" id="ARBA00023328"/>
    </source>
</evidence>
<keyword evidence="8" id="KW-0137">Centromere</keyword>
<evidence type="ECO:0000256" key="5">
    <source>
        <dbReference type="ARBA" id="ARBA00022776"/>
    </source>
</evidence>
<keyword evidence="7" id="KW-0131">Cell cycle</keyword>
<dbReference type="STRING" id="15368.A0A0Q3JIK0"/>
<evidence type="ECO:0000256" key="6">
    <source>
        <dbReference type="ARBA" id="ARBA00023054"/>
    </source>
</evidence>
<protein>
    <recommendedName>
        <fullName evidence="11">Kinetochore protein Nuf2 N-terminal domain-containing protein</fullName>
    </recommendedName>
</protein>
<reference evidence="12 13" key="1">
    <citation type="journal article" date="2010" name="Nature">
        <title>Genome sequencing and analysis of the model grass Brachypodium distachyon.</title>
        <authorList>
            <consortium name="International Brachypodium Initiative"/>
        </authorList>
    </citation>
    <scope>NUCLEOTIDE SEQUENCE [LARGE SCALE GENOMIC DNA]</scope>
    <source>
        <strain evidence="12 13">Bd21</strain>
    </source>
</reference>
<evidence type="ECO:0000256" key="9">
    <source>
        <dbReference type="SAM" id="Coils"/>
    </source>
</evidence>
<evidence type="ECO:0000259" key="11">
    <source>
        <dbReference type="Pfam" id="PF03800"/>
    </source>
</evidence>
<keyword evidence="4" id="KW-0132">Cell division</keyword>
<evidence type="ECO:0000256" key="10">
    <source>
        <dbReference type="SAM" id="MobiDB-lite"/>
    </source>
</evidence>
<evidence type="ECO:0000313" key="13">
    <source>
        <dbReference type="EnsemblPlants" id="KQK12108"/>
    </source>
</evidence>
<evidence type="ECO:0000313" key="14">
    <source>
        <dbReference type="Proteomes" id="UP000008810"/>
    </source>
</evidence>
<dbReference type="Proteomes" id="UP000008810">
    <property type="component" value="Chromosome 1"/>
</dbReference>
<dbReference type="GO" id="GO:0051315">
    <property type="term" value="P:attachment of mitotic spindle microtubules to kinetochore"/>
    <property type="evidence" value="ECO:0000318"/>
    <property type="project" value="GO_Central"/>
</dbReference>
<dbReference type="GO" id="GO:0007052">
    <property type="term" value="P:mitotic spindle organization"/>
    <property type="evidence" value="ECO:0000318"/>
    <property type="project" value="GO_Central"/>
</dbReference>
<gene>
    <name evidence="13" type="primary">LOC100843844</name>
    <name evidence="12" type="ORF">BRADI_1g01670v3</name>
</gene>
<dbReference type="GO" id="GO:0051383">
    <property type="term" value="P:kinetochore organization"/>
    <property type="evidence" value="ECO:0000318"/>
    <property type="project" value="GO_Central"/>
</dbReference>
<dbReference type="OrthoDB" id="8194677at2759"/>
<dbReference type="RefSeq" id="XP_003562326.1">
    <property type="nucleotide sequence ID" value="XM_003562278.4"/>
</dbReference>